<dbReference type="Gene3D" id="3.20.20.80">
    <property type="entry name" value="Glycosidases"/>
    <property type="match status" value="1"/>
</dbReference>
<protein>
    <recommendedName>
        <fullName evidence="1">Asl1-like glycosyl hydrolase catalytic domain-containing protein</fullName>
    </recommendedName>
</protein>
<accession>A0A437MXT4</accession>
<evidence type="ECO:0000313" key="3">
    <source>
        <dbReference type="Proteomes" id="UP000282759"/>
    </source>
</evidence>
<dbReference type="AlphaFoldDB" id="A0A437MXT4"/>
<gene>
    <name evidence="2" type="ORF">EOD41_00575</name>
</gene>
<dbReference type="Proteomes" id="UP000282759">
    <property type="component" value="Unassembled WGS sequence"/>
</dbReference>
<dbReference type="InterPro" id="IPR017853">
    <property type="entry name" value="GH"/>
</dbReference>
<reference evidence="2 3" key="1">
    <citation type="submission" date="2019-01" db="EMBL/GenBank/DDBJ databases">
        <authorList>
            <person name="Chen W.-M."/>
        </authorList>
    </citation>
    <scope>NUCLEOTIDE SEQUENCE [LARGE SCALE GENOMIC DNA]</scope>
    <source>
        <strain evidence="2 3">YBJ-36</strain>
    </source>
</reference>
<dbReference type="EMBL" id="SACK01000001">
    <property type="protein sequence ID" value="RVU02468.1"/>
    <property type="molecule type" value="Genomic_DNA"/>
</dbReference>
<feature type="domain" description="Asl1-like glycosyl hydrolase catalytic" evidence="1">
    <location>
        <begin position="222"/>
        <end position="315"/>
    </location>
</feature>
<name>A0A437MXT4_9SPHI</name>
<sequence length="360" mass="40498">MLNFIHFRKTALVACVTALCLASCKKEALTPEEPAPAAELSTEALESTKATNAISLAGSNLQLGINGHPLGTTPYINTPATKQIQLLKDMKMTWYRVDVMSKEDGSITVPSLWNPLQQASASGGVNILPMLYTRTLDLTVSEAESYKRGKTLGSNFAAKYGQYFTYYNLGNELEMKCLLPTKSGQSQADYNKAKYNVIRGYLRGMDEGIKAKDPGAKTMIDGSWLHYGFLRMLDWDGVKFDVVAWHWYSEMEGAAAGSMYKIPDITQKLSSLFPKKDIWFTEVNSRYKDASTHESKQNTFIVNFIEKCKKNPKVKVLMIYELFNEPFKKGLLEPNYGIYKWTVEYTSYTKKMVAKTLSAK</sequence>
<evidence type="ECO:0000313" key="2">
    <source>
        <dbReference type="EMBL" id="RVU02468.1"/>
    </source>
</evidence>
<dbReference type="OrthoDB" id="9809583at2"/>
<dbReference type="SUPFAM" id="SSF51445">
    <property type="entry name" value="(Trans)glycosidases"/>
    <property type="match status" value="1"/>
</dbReference>
<dbReference type="InterPro" id="IPR024655">
    <property type="entry name" value="Asl1_glyco_hydro_catalytic"/>
</dbReference>
<organism evidence="2 3">
    <name type="scientific">Mucilaginibacter limnophilus</name>
    <dbReference type="NCBI Taxonomy" id="1932778"/>
    <lineage>
        <taxon>Bacteria</taxon>
        <taxon>Pseudomonadati</taxon>
        <taxon>Bacteroidota</taxon>
        <taxon>Sphingobacteriia</taxon>
        <taxon>Sphingobacteriales</taxon>
        <taxon>Sphingobacteriaceae</taxon>
        <taxon>Mucilaginibacter</taxon>
    </lineage>
</organism>
<comment type="caution">
    <text evidence="2">The sequence shown here is derived from an EMBL/GenBank/DDBJ whole genome shotgun (WGS) entry which is preliminary data.</text>
</comment>
<proteinExistence type="predicted"/>
<dbReference type="RefSeq" id="WP_127702844.1">
    <property type="nucleotide sequence ID" value="NZ_SACK01000001.1"/>
</dbReference>
<dbReference type="Pfam" id="PF11790">
    <property type="entry name" value="Glyco_hydro_cc"/>
    <property type="match status" value="1"/>
</dbReference>
<keyword evidence="3" id="KW-1185">Reference proteome</keyword>
<evidence type="ECO:0000259" key="1">
    <source>
        <dbReference type="Pfam" id="PF11790"/>
    </source>
</evidence>